<evidence type="ECO:0000313" key="2">
    <source>
        <dbReference type="EMBL" id="MBX35059.1"/>
    </source>
</evidence>
<sequence>MVGKKSLSPPKELKQVAKRMLWQASSREMPSLSASSSTGPAAE</sequence>
<accession>A0A2P2MXZ1</accession>
<feature type="region of interest" description="Disordered" evidence="1">
    <location>
        <begin position="1"/>
        <end position="43"/>
    </location>
</feature>
<dbReference type="EMBL" id="GGEC01054575">
    <property type="protein sequence ID" value="MBX35059.1"/>
    <property type="molecule type" value="Transcribed_RNA"/>
</dbReference>
<dbReference type="AlphaFoldDB" id="A0A2P2MXZ1"/>
<protein>
    <submittedName>
        <fullName evidence="2">Uncharacterized protein</fullName>
    </submittedName>
</protein>
<name>A0A2P2MXZ1_RHIMU</name>
<reference evidence="2" key="1">
    <citation type="submission" date="2018-02" db="EMBL/GenBank/DDBJ databases">
        <title>Rhizophora mucronata_Transcriptome.</title>
        <authorList>
            <person name="Meera S.P."/>
            <person name="Sreeshan A."/>
            <person name="Augustine A."/>
        </authorList>
    </citation>
    <scope>NUCLEOTIDE SEQUENCE</scope>
    <source>
        <tissue evidence="2">Leaf</tissue>
    </source>
</reference>
<evidence type="ECO:0000256" key="1">
    <source>
        <dbReference type="SAM" id="MobiDB-lite"/>
    </source>
</evidence>
<organism evidence="2">
    <name type="scientific">Rhizophora mucronata</name>
    <name type="common">Asiatic mangrove</name>
    <dbReference type="NCBI Taxonomy" id="61149"/>
    <lineage>
        <taxon>Eukaryota</taxon>
        <taxon>Viridiplantae</taxon>
        <taxon>Streptophyta</taxon>
        <taxon>Embryophyta</taxon>
        <taxon>Tracheophyta</taxon>
        <taxon>Spermatophyta</taxon>
        <taxon>Magnoliopsida</taxon>
        <taxon>eudicotyledons</taxon>
        <taxon>Gunneridae</taxon>
        <taxon>Pentapetalae</taxon>
        <taxon>rosids</taxon>
        <taxon>fabids</taxon>
        <taxon>Malpighiales</taxon>
        <taxon>Rhizophoraceae</taxon>
        <taxon>Rhizophora</taxon>
    </lineage>
</organism>
<feature type="compositionally biased region" description="Polar residues" evidence="1">
    <location>
        <begin position="23"/>
        <end position="43"/>
    </location>
</feature>
<proteinExistence type="predicted"/>